<keyword evidence="3" id="KW-1185">Reference proteome</keyword>
<organism evidence="2 3">
    <name type="scientific">Edaphochlamys debaryana</name>
    <dbReference type="NCBI Taxonomy" id="47281"/>
    <lineage>
        <taxon>Eukaryota</taxon>
        <taxon>Viridiplantae</taxon>
        <taxon>Chlorophyta</taxon>
        <taxon>core chlorophytes</taxon>
        <taxon>Chlorophyceae</taxon>
        <taxon>CS clade</taxon>
        <taxon>Chlamydomonadales</taxon>
        <taxon>Chlamydomonadales incertae sedis</taxon>
        <taxon>Edaphochlamys</taxon>
    </lineage>
</organism>
<name>A0A835YBL9_9CHLO</name>
<dbReference type="InterPro" id="IPR029033">
    <property type="entry name" value="His_PPase_superfam"/>
</dbReference>
<evidence type="ECO:0000313" key="3">
    <source>
        <dbReference type="Proteomes" id="UP000612055"/>
    </source>
</evidence>
<dbReference type="OrthoDB" id="496981at2759"/>
<dbReference type="InterPro" id="IPR050275">
    <property type="entry name" value="PGM_Phosphatase"/>
</dbReference>
<sequence>MTAYMALHKYGSPHQEPLRDPMLYDTVLTKEGQRLVAALAPAVAALQPAPELVLTSPLTRCLQTAVAACQGLRHGVRIEAEPLLRERLTLSSEVGRPPEELARDFPEVRFPPDMEHVWWYTEGLEPHKVAREPQPVYEARLERLRCSLASRPQRCVLLVAHWGVLQALTGRGLEPGELASAEVRL</sequence>
<comment type="similarity">
    <text evidence="1">Belongs to the phosphoglycerate mutase family.</text>
</comment>
<dbReference type="AlphaFoldDB" id="A0A835YBL9"/>
<dbReference type="GO" id="GO:0005737">
    <property type="term" value="C:cytoplasm"/>
    <property type="evidence" value="ECO:0007669"/>
    <property type="project" value="TreeGrafter"/>
</dbReference>
<evidence type="ECO:0000313" key="2">
    <source>
        <dbReference type="EMBL" id="KAG2494554.1"/>
    </source>
</evidence>
<dbReference type="Gene3D" id="3.40.50.1240">
    <property type="entry name" value="Phosphoglycerate mutase-like"/>
    <property type="match status" value="1"/>
</dbReference>
<dbReference type="EMBL" id="JAEHOE010000030">
    <property type="protein sequence ID" value="KAG2494554.1"/>
    <property type="molecule type" value="Genomic_DNA"/>
</dbReference>
<comment type="caution">
    <text evidence="2">The sequence shown here is derived from an EMBL/GenBank/DDBJ whole genome shotgun (WGS) entry which is preliminary data.</text>
</comment>
<dbReference type="PANTHER" id="PTHR48100">
    <property type="entry name" value="BROAD-SPECIFICITY PHOSPHATASE YOR283W-RELATED"/>
    <property type="match status" value="1"/>
</dbReference>
<dbReference type="Pfam" id="PF00300">
    <property type="entry name" value="His_Phos_1"/>
    <property type="match status" value="1"/>
</dbReference>
<evidence type="ECO:0000256" key="1">
    <source>
        <dbReference type="ARBA" id="ARBA00038362"/>
    </source>
</evidence>
<dbReference type="GO" id="GO:0016791">
    <property type="term" value="F:phosphatase activity"/>
    <property type="evidence" value="ECO:0007669"/>
    <property type="project" value="TreeGrafter"/>
</dbReference>
<reference evidence="2" key="1">
    <citation type="journal article" date="2020" name="bioRxiv">
        <title>Comparative genomics of Chlamydomonas.</title>
        <authorList>
            <person name="Craig R.J."/>
            <person name="Hasan A.R."/>
            <person name="Ness R.W."/>
            <person name="Keightley P.D."/>
        </authorList>
    </citation>
    <scope>NUCLEOTIDE SEQUENCE</scope>
    <source>
        <strain evidence="2">CCAP 11/70</strain>
    </source>
</reference>
<dbReference type="Proteomes" id="UP000612055">
    <property type="component" value="Unassembled WGS sequence"/>
</dbReference>
<dbReference type="InterPro" id="IPR013078">
    <property type="entry name" value="His_Pase_superF_clade-1"/>
</dbReference>
<dbReference type="SUPFAM" id="SSF53254">
    <property type="entry name" value="Phosphoglycerate mutase-like"/>
    <property type="match status" value="1"/>
</dbReference>
<accession>A0A835YBL9</accession>
<proteinExistence type="inferred from homology"/>
<gene>
    <name evidence="2" type="ORF">HYH03_007321</name>
</gene>
<dbReference type="PANTHER" id="PTHR48100:SF57">
    <property type="entry name" value="PHOSPHOGLYCERATE MUTASE"/>
    <property type="match status" value="1"/>
</dbReference>
<protein>
    <submittedName>
        <fullName evidence="2">Uncharacterized protein</fullName>
    </submittedName>
</protein>